<feature type="transmembrane region" description="Helical" evidence="1">
    <location>
        <begin position="39"/>
        <end position="56"/>
    </location>
</feature>
<keyword evidence="1" id="KW-0472">Membrane</keyword>
<evidence type="ECO:0000313" key="3">
    <source>
        <dbReference type="Proteomes" id="UP000236752"/>
    </source>
</evidence>
<dbReference type="Proteomes" id="UP000236752">
    <property type="component" value="Unassembled WGS sequence"/>
</dbReference>
<proteinExistence type="predicted"/>
<name>A0A1H5SRL6_9RHOB</name>
<sequence length="81" mass="8766">MGYFSTVVQPDISLILGLFLLCLSLLSFLSALAGGRKPVVGIIMATLAIIFISYAWREKPGGYTPRSAAMIVYEIIADILN</sequence>
<feature type="transmembrane region" description="Helical" evidence="1">
    <location>
        <begin position="12"/>
        <end position="32"/>
    </location>
</feature>
<organism evidence="2 3">
    <name type="scientific">Thalassococcus halodurans</name>
    <dbReference type="NCBI Taxonomy" id="373675"/>
    <lineage>
        <taxon>Bacteria</taxon>
        <taxon>Pseudomonadati</taxon>
        <taxon>Pseudomonadota</taxon>
        <taxon>Alphaproteobacteria</taxon>
        <taxon>Rhodobacterales</taxon>
        <taxon>Roseobacteraceae</taxon>
        <taxon>Thalassococcus</taxon>
    </lineage>
</organism>
<keyword evidence="3" id="KW-1185">Reference proteome</keyword>
<dbReference type="RefSeq" id="WP_103908748.1">
    <property type="nucleotide sequence ID" value="NZ_FNUZ01000001.1"/>
</dbReference>
<reference evidence="2 3" key="1">
    <citation type="submission" date="2016-10" db="EMBL/GenBank/DDBJ databases">
        <authorList>
            <person name="de Groot N.N."/>
        </authorList>
    </citation>
    <scope>NUCLEOTIDE SEQUENCE [LARGE SCALE GENOMIC DNA]</scope>
    <source>
        <strain evidence="2 3">DSM 26915</strain>
    </source>
</reference>
<dbReference type="AlphaFoldDB" id="A0A1H5SRL6"/>
<evidence type="ECO:0000313" key="2">
    <source>
        <dbReference type="EMBL" id="SEF53243.1"/>
    </source>
</evidence>
<keyword evidence="1" id="KW-0812">Transmembrane</keyword>
<gene>
    <name evidence="2" type="ORF">SAMN04488045_0348</name>
</gene>
<evidence type="ECO:0000256" key="1">
    <source>
        <dbReference type="SAM" id="Phobius"/>
    </source>
</evidence>
<protein>
    <submittedName>
        <fullName evidence="2">Uncharacterized protein</fullName>
    </submittedName>
</protein>
<dbReference type="EMBL" id="FNUZ01000001">
    <property type="protein sequence ID" value="SEF53243.1"/>
    <property type="molecule type" value="Genomic_DNA"/>
</dbReference>
<accession>A0A1H5SRL6</accession>
<keyword evidence="1" id="KW-1133">Transmembrane helix</keyword>